<name>A0A2P2N3P0_RHIMU</name>
<proteinExistence type="predicted"/>
<organism evidence="1">
    <name type="scientific">Rhizophora mucronata</name>
    <name type="common">Asiatic mangrove</name>
    <dbReference type="NCBI Taxonomy" id="61149"/>
    <lineage>
        <taxon>Eukaryota</taxon>
        <taxon>Viridiplantae</taxon>
        <taxon>Streptophyta</taxon>
        <taxon>Embryophyta</taxon>
        <taxon>Tracheophyta</taxon>
        <taxon>Spermatophyta</taxon>
        <taxon>Magnoliopsida</taxon>
        <taxon>eudicotyledons</taxon>
        <taxon>Gunneridae</taxon>
        <taxon>Pentapetalae</taxon>
        <taxon>rosids</taxon>
        <taxon>fabids</taxon>
        <taxon>Malpighiales</taxon>
        <taxon>Rhizophoraceae</taxon>
        <taxon>Rhizophora</taxon>
    </lineage>
</organism>
<protein>
    <submittedName>
        <fullName evidence="1">Uncharacterized protein</fullName>
    </submittedName>
</protein>
<accession>A0A2P2N3P0</accession>
<sequence>MVTKGHQGCDKPVCSWKSFVSCPFADSILWHINLVVLYSIGGAPRVTSICYQ</sequence>
<dbReference type="AlphaFoldDB" id="A0A2P2N3P0"/>
<evidence type="ECO:0000313" key="1">
    <source>
        <dbReference type="EMBL" id="MBX37084.1"/>
    </source>
</evidence>
<dbReference type="EMBL" id="GGEC01056600">
    <property type="protein sequence ID" value="MBX37084.1"/>
    <property type="molecule type" value="Transcribed_RNA"/>
</dbReference>
<reference evidence="1" key="1">
    <citation type="submission" date="2018-02" db="EMBL/GenBank/DDBJ databases">
        <title>Rhizophora mucronata_Transcriptome.</title>
        <authorList>
            <person name="Meera S.P."/>
            <person name="Sreeshan A."/>
            <person name="Augustine A."/>
        </authorList>
    </citation>
    <scope>NUCLEOTIDE SEQUENCE</scope>
    <source>
        <tissue evidence="1">Leaf</tissue>
    </source>
</reference>